<dbReference type="AlphaFoldDB" id="A0A8C8CTU7"/>
<protein>
    <recommendedName>
        <fullName evidence="2">Tc1-like transposase DDE domain-containing protein</fullName>
    </recommendedName>
</protein>
<feature type="transmembrane region" description="Helical" evidence="1">
    <location>
        <begin position="200"/>
        <end position="221"/>
    </location>
</feature>
<evidence type="ECO:0000313" key="4">
    <source>
        <dbReference type="Proteomes" id="UP000694402"/>
    </source>
</evidence>
<dbReference type="GO" id="GO:0003676">
    <property type="term" value="F:nucleic acid binding"/>
    <property type="evidence" value="ECO:0007669"/>
    <property type="project" value="InterPro"/>
</dbReference>
<keyword evidence="1" id="KW-1133">Transmembrane helix</keyword>
<feature type="transmembrane region" description="Helical" evidence="1">
    <location>
        <begin position="307"/>
        <end position="328"/>
    </location>
</feature>
<keyword evidence="4" id="KW-1185">Reference proteome</keyword>
<accession>A0A8C8CTU7</accession>
<feature type="transmembrane region" description="Helical" evidence="1">
    <location>
        <begin position="270"/>
        <end position="295"/>
    </location>
</feature>
<dbReference type="Ensembl" id="ENSOTST00005014270.2">
    <property type="protein sequence ID" value="ENSOTSP00005013040.2"/>
    <property type="gene ID" value="ENSOTSG00005006671.2"/>
</dbReference>
<keyword evidence="1" id="KW-0812">Transmembrane</keyword>
<reference evidence="3" key="1">
    <citation type="submission" date="2025-08" db="UniProtKB">
        <authorList>
            <consortium name="Ensembl"/>
        </authorList>
    </citation>
    <scope>IDENTIFICATION</scope>
</reference>
<gene>
    <name evidence="3" type="primary">COX10</name>
</gene>
<dbReference type="InterPro" id="IPR038717">
    <property type="entry name" value="Tc1-like_DDE_dom"/>
</dbReference>
<name>A0A8C8CTU7_ONCTS</name>
<dbReference type="InterPro" id="IPR036397">
    <property type="entry name" value="RNaseH_sf"/>
</dbReference>
<dbReference type="GeneTree" id="ENSGT00390000006068"/>
<feature type="transmembrane region" description="Helical" evidence="1">
    <location>
        <begin position="395"/>
        <end position="413"/>
    </location>
</feature>
<evidence type="ECO:0000256" key="1">
    <source>
        <dbReference type="SAM" id="Phobius"/>
    </source>
</evidence>
<dbReference type="PANTHER" id="PTHR37680:SF1">
    <property type="entry name" value="C130050O18RIK PROTEIN"/>
    <property type="match status" value="1"/>
</dbReference>
<sequence>MGTNPPSLDQTRLAKSALHWRVTVLSHDGRIHVYRQRNERYTEACTLKRDGFGGGGSVMVWGGVSQHHRTELVVIAGNLNAVCYKEDILLPHVVPFLQAHPDMTLQHDNATSHTAHSVRDFLQNRNVSVLSWPAKSLDLNPIEHVWDLLDRKANQTDFLPQTEMSTDMQPFNTTSTSSPFNTSDFIAKIAANDLTSRANYVYALCAVLGLASACILLYALIRSYRAQRYLAWLDSLLWAFSSSQLLLLLLSLSSVAHRPSYLVTTHIGCAALAFTVNMASLCGLLLLVFMGYALTFDTPTHTLLKRAGVCVALVLLVSILCSLVLARLRGPSKELHLEGICIIDPTEAGRSYAMAKLCLGCLIPYLLILGLLTGGCVRQWKSSSRFLSGSEEGPVFLAVAVVIFVCQLFHGIVLVRGAGMQQAGDLSYHERAFMHVSEFVMFSGSCVCLVLVLLLHRPCRESLLEVTRQLRDCCRGLGGRQTHRHIMAPHIEIADTQDYNP</sequence>
<dbReference type="PANTHER" id="PTHR37680">
    <property type="entry name" value="C130050O18RIK PROTEIN"/>
    <property type="match status" value="1"/>
</dbReference>
<organism evidence="3 4">
    <name type="scientific">Oncorhynchus tshawytscha</name>
    <name type="common">Chinook salmon</name>
    <name type="synonym">Salmo tshawytscha</name>
    <dbReference type="NCBI Taxonomy" id="74940"/>
    <lineage>
        <taxon>Eukaryota</taxon>
        <taxon>Metazoa</taxon>
        <taxon>Chordata</taxon>
        <taxon>Craniata</taxon>
        <taxon>Vertebrata</taxon>
        <taxon>Euteleostomi</taxon>
        <taxon>Actinopterygii</taxon>
        <taxon>Neopterygii</taxon>
        <taxon>Teleostei</taxon>
        <taxon>Protacanthopterygii</taxon>
        <taxon>Salmoniformes</taxon>
        <taxon>Salmonidae</taxon>
        <taxon>Salmoninae</taxon>
        <taxon>Oncorhynchus</taxon>
    </lineage>
</organism>
<feature type="transmembrane region" description="Helical" evidence="1">
    <location>
        <begin position="230"/>
        <end position="250"/>
    </location>
</feature>
<dbReference type="Pfam" id="PF13358">
    <property type="entry name" value="DDE_3"/>
    <property type="match status" value="1"/>
</dbReference>
<dbReference type="Gene3D" id="3.30.420.10">
    <property type="entry name" value="Ribonuclease H-like superfamily/Ribonuclease H"/>
    <property type="match status" value="1"/>
</dbReference>
<dbReference type="Gene3D" id="1.20.1070.10">
    <property type="entry name" value="Rhodopsin 7-helix transmembrane proteins"/>
    <property type="match status" value="1"/>
</dbReference>
<dbReference type="SUPFAM" id="SSF81321">
    <property type="entry name" value="Family A G protein-coupled receptor-like"/>
    <property type="match status" value="1"/>
</dbReference>
<proteinExistence type="predicted"/>
<feature type="transmembrane region" description="Helical" evidence="1">
    <location>
        <begin position="433"/>
        <end position="455"/>
    </location>
</feature>
<evidence type="ECO:0000313" key="3">
    <source>
        <dbReference type="Ensembl" id="ENSOTSP00005013040.2"/>
    </source>
</evidence>
<reference evidence="3" key="2">
    <citation type="submission" date="2025-09" db="UniProtKB">
        <authorList>
            <consortium name="Ensembl"/>
        </authorList>
    </citation>
    <scope>IDENTIFICATION</scope>
</reference>
<feature type="domain" description="Tc1-like transposase DDE" evidence="2">
    <location>
        <begin position="55"/>
        <end position="157"/>
    </location>
</feature>
<keyword evidence="1" id="KW-0472">Membrane</keyword>
<feature type="transmembrane region" description="Helical" evidence="1">
    <location>
        <begin position="353"/>
        <end position="374"/>
    </location>
</feature>
<evidence type="ECO:0000259" key="2">
    <source>
        <dbReference type="Pfam" id="PF13358"/>
    </source>
</evidence>
<dbReference type="Proteomes" id="UP000694402">
    <property type="component" value="Unassembled WGS sequence"/>
</dbReference>